<comment type="caution">
    <text evidence="4">The sequence shown here is derived from an EMBL/GenBank/DDBJ whole genome shotgun (WGS) entry which is preliminary data.</text>
</comment>
<dbReference type="Pfam" id="PF01436">
    <property type="entry name" value="NHL"/>
    <property type="match status" value="2"/>
</dbReference>
<evidence type="ECO:0000313" key="5">
    <source>
        <dbReference type="Proteomes" id="UP001500067"/>
    </source>
</evidence>
<dbReference type="Pfam" id="PF25021">
    <property type="entry name" value="TEN_NHL"/>
    <property type="match status" value="2"/>
</dbReference>
<feature type="domain" description="Teneurin NHL" evidence="3">
    <location>
        <begin position="191"/>
        <end position="244"/>
    </location>
</feature>
<protein>
    <recommendedName>
        <fullName evidence="3">Teneurin NHL domain-containing protein</fullName>
    </recommendedName>
</protein>
<dbReference type="InterPro" id="IPR001258">
    <property type="entry name" value="NHL_repeat"/>
</dbReference>
<dbReference type="PANTHER" id="PTHR13833:SF71">
    <property type="entry name" value="NHL DOMAIN-CONTAINING PROTEIN"/>
    <property type="match status" value="1"/>
</dbReference>
<dbReference type="EMBL" id="BAABFA010000005">
    <property type="protein sequence ID" value="GAA4460974.1"/>
    <property type="molecule type" value="Genomic_DNA"/>
</dbReference>
<dbReference type="PROSITE" id="PS51125">
    <property type="entry name" value="NHL"/>
    <property type="match status" value="1"/>
</dbReference>
<reference evidence="5" key="1">
    <citation type="journal article" date="2019" name="Int. J. Syst. Evol. Microbiol.">
        <title>The Global Catalogue of Microorganisms (GCM) 10K type strain sequencing project: providing services to taxonomists for standard genome sequencing and annotation.</title>
        <authorList>
            <consortium name="The Broad Institute Genomics Platform"/>
            <consortium name="The Broad Institute Genome Sequencing Center for Infectious Disease"/>
            <person name="Wu L."/>
            <person name="Ma J."/>
        </authorList>
    </citation>
    <scope>NUCLEOTIDE SEQUENCE [LARGE SCALE GENOMIC DNA]</scope>
    <source>
        <strain evidence="5">JCM 32105</strain>
    </source>
</reference>
<organism evidence="4 5">
    <name type="scientific">Nemorincola caseinilytica</name>
    <dbReference type="NCBI Taxonomy" id="2054315"/>
    <lineage>
        <taxon>Bacteria</taxon>
        <taxon>Pseudomonadati</taxon>
        <taxon>Bacteroidota</taxon>
        <taxon>Chitinophagia</taxon>
        <taxon>Chitinophagales</taxon>
        <taxon>Chitinophagaceae</taxon>
        <taxon>Nemorincola</taxon>
    </lineage>
</organism>
<evidence type="ECO:0000256" key="1">
    <source>
        <dbReference type="ARBA" id="ARBA00022737"/>
    </source>
</evidence>
<proteinExistence type="predicted"/>
<gene>
    <name evidence="4" type="ORF">GCM10023093_04750</name>
</gene>
<dbReference type="CDD" id="cd14953">
    <property type="entry name" value="NHL_like_1"/>
    <property type="match status" value="1"/>
</dbReference>
<dbReference type="Gene3D" id="2.60.40.3440">
    <property type="match status" value="1"/>
</dbReference>
<dbReference type="SUPFAM" id="SSF63829">
    <property type="entry name" value="Calcium-dependent phosphotriesterase"/>
    <property type="match status" value="1"/>
</dbReference>
<dbReference type="PANTHER" id="PTHR13833">
    <property type="match status" value="1"/>
</dbReference>
<evidence type="ECO:0000259" key="3">
    <source>
        <dbReference type="Pfam" id="PF25021"/>
    </source>
</evidence>
<dbReference type="InterPro" id="IPR056822">
    <property type="entry name" value="TEN_NHL"/>
</dbReference>
<accession>A0ABP8N7X0</accession>
<sequence>MFIVLPFAAPAQIISNVAGNGTVGYSGNGGDATVARLDSPTCVALDGSGNVYINDQLNHSIRKVDPAGVITTLAGTGSFGYGGDGGPASAARLNGNWGVAADAAGNVYITDQYNYRVRRVGTSGTITTIAGTGANGYSGDGGPAVSATFRKPLGIAVDDEGNVYVGDADNYRIRRISVAGNITTYAGTGTSGNSGDEGPATDARLGYVWGLATGKDGSLYICDGTYHKIRKVTPDGIIHTFAGTGTAGISGDNGPATAARFNLPVGVSVLPNGTVVVTDCRNDRIRKIGTDGIVRTIGGTGVAGYNGDGIPATAARLHSPVGIATDASENIYFADMGNVRVRKIANVLYFIKGDDTVLDVCQNSIPVSINHLLAVRDIYVGLTDVWTLQTAPAHGTAVVGHSATSTGGITTPAGITYTPDAGYNGTDSFEIKVANSITSDVIKIYVNVAPLLSPGTIEGPDMVCLGETVWLSNPTAGGGVWSVVGSKLSVAVAGGICVVRGEGEGVDTVRYQVTNACGVATTTKAITVNPLPDAGTLTGPAAFCKGSTVAFIASVPGGIWSTSNPNTEVNVLGQVKGLQGGPSTVIYTVSNAWCQAAAIKMVVVEVFPEAGVIEGPMGVCLHSEVLLKDTIEGGVWSSTLGNVSVSNGKVRGLAVGNDFVNYSITNTCGTDVASLPIMVYPVPAEPDVTVIQGVLYATKGYPSYQWRINTTDIPGATADTFYAQETGIYEVVVKNTSGCSAVSAKLNYTGCDPGDMEVMPNPVTGELTVVWCKKVTAILLTIDGRYVGQADEVRKIIFRDIPSGTYILNVYDNEMEKVRSVKIVKL</sequence>
<dbReference type="Proteomes" id="UP001500067">
    <property type="component" value="Unassembled WGS sequence"/>
</dbReference>
<dbReference type="Gene3D" id="2.120.10.30">
    <property type="entry name" value="TolB, C-terminal domain"/>
    <property type="match status" value="3"/>
</dbReference>
<keyword evidence="5" id="KW-1185">Reference proteome</keyword>
<dbReference type="InterPro" id="IPR011042">
    <property type="entry name" value="6-blade_b-propeller_TolB-like"/>
</dbReference>
<keyword evidence="1" id="KW-0677">Repeat</keyword>
<feature type="domain" description="Teneurin NHL" evidence="3">
    <location>
        <begin position="26"/>
        <end position="77"/>
    </location>
</feature>
<evidence type="ECO:0000313" key="4">
    <source>
        <dbReference type="EMBL" id="GAA4460974.1"/>
    </source>
</evidence>
<dbReference type="RefSeq" id="WP_345077970.1">
    <property type="nucleotide sequence ID" value="NZ_BAABFA010000005.1"/>
</dbReference>
<evidence type="ECO:0000256" key="2">
    <source>
        <dbReference type="PROSITE-ProRule" id="PRU00504"/>
    </source>
</evidence>
<feature type="repeat" description="NHL" evidence="2">
    <location>
        <begin position="261"/>
        <end position="291"/>
    </location>
</feature>
<name>A0ABP8N7X0_9BACT</name>
<dbReference type="SUPFAM" id="SSF101898">
    <property type="entry name" value="NHL repeat"/>
    <property type="match status" value="1"/>
</dbReference>